<dbReference type="Gene3D" id="3.60.21.10">
    <property type="match status" value="1"/>
</dbReference>
<organism evidence="3 4">
    <name type="scientific">Trichococcus patagoniensis</name>
    <dbReference type="NCBI Taxonomy" id="382641"/>
    <lineage>
        <taxon>Bacteria</taxon>
        <taxon>Bacillati</taxon>
        <taxon>Bacillota</taxon>
        <taxon>Bacilli</taxon>
        <taxon>Lactobacillales</taxon>
        <taxon>Carnobacteriaceae</taxon>
        <taxon>Trichococcus</taxon>
    </lineage>
</organism>
<dbReference type="PANTHER" id="PTHR33393">
    <property type="entry name" value="POLYGLUTAMINE SYNTHESIS ACCESSORY PROTEIN RV0574C-RELATED"/>
    <property type="match status" value="1"/>
</dbReference>
<comment type="similarity">
    <text evidence="1">Belongs to the CapA family.</text>
</comment>
<comment type="caution">
    <text evidence="3">The sequence shown here is derived from an EMBL/GenBank/DDBJ whole genome shotgun (WGS) entry which is preliminary data.</text>
</comment>
<evidence type="ECO:0000313" key="3">
    <source>
        <dbReference type="EMBL" id="PTQ80955.1"/>
    </source>
</evidence>
<dbReference type="CDD" id="cd07381">
    <property type="entry name" value="MPP_CapA"/>
    <property type="match status" value="1"/>
</dbReference>
<proteinExistence type="inferred from homology"/>
<evidence type="ECO:0000259" key="2">
    <source>
        <dbReference type="SMART" id="SM00854"/>
    </source>
</evidence>
<dbReference type="AlphaFoldDB" id="A0A2T5IAT9"/>
<dbReference type="InterPro" id="IPR019079">
    <property type="entry name" value="Capsule_synth_CapA"/>
</dbReference>
<dbReference type="Proteomes" id="UP000244161">
    <property type="component" value="Unassembled WGS sequence"/>
</dbReference>
<evidence type="ECO:0000313" key="4">
    <source>
        <dbReference type="Proteomes" id="UP000244161"/>
    </source>
</evidence>
<protein>
    <submittedName>
        <fullName evidence="3">Poly-gamma-glutamate synthesis protein (Capsule biosynthesis protein)</fullName>
    </submittedName>
</protein>
<keyword evidence="4" id="KW-1185">Reference proteome</keyword>
<name>A0A2T5IAT9_9LACT</name>
<dbReference type="SMART" id="SM00854">
    <property type="entry name" value="PGA_cap"/>
    <property type="match status" value="1"/>
</dbReference>
<feature type="domain" description="Capsule synthesis protein CapA" evidence="2">
    <location>
        <begin position="92"/>
        <end position="337"/>
    </location>
</feature>
<dbReference type="EMBL" id="QAOM01000025">
    <property type="protein sequence ID" value="PTQ80955.1"/>
    <property type="molecule type" value="Genomic_DNA"/>
</dbReference>
<sequence>MHIHKKYNMATRDLVKVTKAERSGIIKLSNITQNSTRKGNDMRKKMLVTSMAVLGLWGCADEPDMVSEVVSVDASSEQKDAATENQEEKVISFIGVGDNLIHDSIFRDAELADGTYDFKFIYENVEEDIEEADIAFLNQETISAGDDYPYSGYPAFNTPPEIAQDMNDLGFDLVNGATNHALDYDYPGALNSLSVWNEQEDVVYTGIYESQADRDEIRTIEREGVTFSFLTYTYGTNGIQPDTSYRVSYFDEEQIRQDVANAKAISDVIIVSAHWGDENTQEVNEMQHTYAQLFADLEVDVVIGTHPHILQPIEWVTGANQNKTLVVYSLGNFIAHSLTDYNTLGGMVTFDFVVADDETVTVENVQFEPTVSHYVADPGNVENSRRDFKIYKLEDYPKKLASEHGLNGYEGLEITPDNYLSLVKNVIPAEMLE</sequence>
<dbReference type="SUPFAM" id="SSF56300">
    <property type="entry name" value="Metallo-dependent phosphatases"/>
    <property type="match status" value="1"/>
</dbReference>
<evidence type="ECO:0000256" key="1">
    <source>
        <dbReference type="ARBA" id="ARBA00005662"/>
    </source>
</evidence>
<dbReference type="PANTHER" id="PTHR33393:SF12">
    <property type="entry name" value="CAPSULE BIOSYNTHESIS PROTEIN CAPA"/>
    <property type="match status" value="1"/>
</dbReference>
<dbReference type="InterPro" id="IPR052169">
    <property type="entry name" value="CW_Biosynth-Accessory"/>
</dbReference>
<dbReference type="Pfam" id="PF09587">
    <property type="entry name" value="PGA_cap"/>
    <property type="match status" value="1"/>
</dbReference>
<dbReference type="OrthoDB" id="9810906at2"/>
<reference evidence="3 4" key="1">
    <citation type="submission" date="2018-04" db="EMBL/GenBank/DDBJ databases">
        <title>Genomic Encyclopedia of Archaeal and Bacterial Type Strains, Phase II (KMG-II): from individual species to whole genera.</title>
        <authorList>
            <person name="Goeker M."/>
        </authorList>
    </citation>
    <scope>NUCLEOTIDE SEQUENCE [LARGE SCALE GENOMIC DNA]</scope>
    <source>
        <strain evidence="3 4">DSM 18806</strain>
    </source>
</reference>
<dbReference type="InterPro" id="IPR029052">
    <property type="entry name" value="Metallo-depent_PP-like"/>
</dbReference>
<gene>
    <name evidence="3" type="ORF">C8U37_12524</name>
</gene>
<accession>A0A2T5IAT9</accession>